<dbReference type="InterPro" id="IPR049326">
    <property type="entry name" value="Rhodopsin_dom_fungi"/>
</dbReference>
<name>A0A8K0NK39_9HYPO</name>
<evidence type="ECO:0000256" key="6">
    <source>
        <dbReference type="SAM" id="Phobius"/>
    </source>
</evidence>
<protein>
    <recommendedName>
        <fullName evidence="7">Rhodopsin domain-containing protein</fullName>
    </recommendedName>
</protein>
<keyword evidence="4 6" id="KW-0472">Membrane</keyword>
<dbReference type="PANTHER" id="PTHR33048:SF151">
    <property type="entry name" value="INTEGRAL MEMBRANE PROTEIN"/>
    <property type="match status" value="1"/>
</dbReference>
<dbReference type="OrthoDB" id="3934549at2759"/>
<feature type="transmembrane region" description="Helical" evidence="6">
    <location>
        <begin position="259"/>
        <end position="279"/>
    </location>
</feature>
<comment type="similarity">
    <text evidence="5">Belongs to the SAT4 family.</text>
</comment>
<comment type="subcellular location">
    <subcellularLocation>
        <location evidence="1">Membrane</location>
        <topology evidence="1">Multi-pass membrane protein</topology>
    </subcellularLocation>
</comment>
<dbReference type="GO" id="GO:0016020">
    <property type="term" value="C:membrane"/>
    <property type="evidence" value="ECO:0007669"/>
    <property type="project" value="UniProtKB-SubCell"/>
</dbReference>
<evidence type="ECO:0000256" key="2">
    <source>
        <dbReference type="ARBA" id="ARBA00022692"/>
    </source>
</evidence>
<dbReference type="Proteomes" id="UP000811619">
    <property type="component" value="Unassembled WGS sequence"/>
</dbReference>
<evidence type="ECO:0000256" key="3">
    <source>
        <dbReference type="ARBA" id="ARBA00022989"/>
    </source>
</evidence>
<dbReference type="InterPro" id="IPR052337">
    <property type="entry name" value="SAT4-like"/>
</dbReference>
<comment type="caution">
    <text evidence="8">The sequence shown here is derived from an EMBL/GenBank/DDBJ whole genome shotgun (WGS) entry which is preliminary data.</text>
</comment>
<feature type="transmembrane region" description="Helical" evidence="6">
    <location>
        <begin position="215"/>
        <end position="239"/>
    </location>
</feature>
<dbReference type="EMBL" id="SRPY01000144">
    <property type="protein sequence ID" value="KAG5927994.1"/>
    <property type="molecule type" value="Genomic_DNA"/>
</dbReference>
<feature type="transmembrane region" description="Helical" evidence="6">
    <location>
        <begin position="65"/>
        <end position="86"/>
    </location>
</feature>
<dbReference type="PANTHER" id="PTHR33048">
    <property type="entry name" value="PTH11-LIKE INTEGRAL MEMBRANE PROTEIN (AFU_ORTHOLOGUE AFUA_5G11245)"/>
    <property type="match status" value="1"/>
</dbReference>
<feature type="transmembrane region" description="Helical" evidence="6">
    <location>
        <begin position="106"/>
        <end position="124"/>
    </location>
</feature>
<keyword evidence="3 6" id="KW-1133">Transmembrane helix</keyword>
<keyword evidence="2 6" id="KW-0812">Transmembrane</keyword>
<dbReference type="Pfam" id="PF20684">
    <property type="entry name" value="Fung_rhodopsin"/>
    <property type="match status" value="1"/>
</dbReference>
<evidence type="ECO:0000313" key="9">
    <source>
        <dbReference type="Proteomes" id="UP000811619"/>
    </source>
</evidence>
<evidence type="ECO:0000256" key="4">
    <source>
        <dbReference type="ARBA" id="ARBA00023136"/>
    </source>
</evidence>
<evidence type="ECO:0000256" key="5">
    <source>
        <dbReference type="ARBA" id="ARBA00038359"/>
    </source>
</evidence>
<evidence type="ECO:0000259" key="7">
    <source>
        <dbReference type="Pfam" id="PF20684"/>
    </source>
</evidence>
<feature type="transmembrane region" description="Helical" evidence="6">
    <location>
        <begin position="20"/>
        <end position="44"/>
    </location>
</feature>
<dbReference type="AlphaFoldDB" id="A0A8K0NK39"/>
<accession>A0A8K0NK39</accession>
<feature type="transmembrane region" description="Helical" evidence="6">
    <location>
        <begin position="177"/>
        <end position="203"/>
    </location>
</feature>
<feature type="domain" description="Rhodopsin" evidence="7">
    <location>
        <begin position="41"/>
        <end position="275"/>
    </location>
</feature>
<gene>
    <name evidence="8" type="ORF">E4U42_001471</name>
</gene>
<proteinExistence type="inferred from homology"/>
<evidence type="ECO:0000256" key="1">
    <source>
        <dbReference type="ARBA" id="ARBA00004141"/>
    </source>
</evidence>
<evidence type="ECO:0000313" key="8">
    <source>
        <dbReference type="EMBL" id="KAG5927994.1"/>
    </source>
</evidence>
<organism evidence="8 9">
    <name type="scientific">Claviceps africana</name>
    <dbReference type="NCBI Taxonomy" id="83212"/>
    <lineage>
        <taxon>Eukaryota</taxon>
        <taxon>Fungi</taxon>
        <taxon>Dikarya</taxon>
        <taxon>Ascomycota</taxon>
        <taxon>Pezizomycotina</taxon>
        <taxon>Sordariomycetes</taxon>
        <taxon>Hypocreomycetidae</taxon>
        <taxon>Hypocreales</taxon>
        <taxon>Clavicipitaceae</taxon>
        <taxon>Claviceps</taxon>
    </lineage>
</organism>
<sequence>MPSDAKSAFSGLPGYDADNLQPWTVGVVVSMTILTLLTVGLRVVSRRLNRQALWWDDKMIIFSMIWHLFVVGFIFVMHSCGLGIHADKVDESQIIIMSKWLVVAEVLYAWNLGWTKASVLLMYYRIFRHDYFKKMAWAVGAFVWAWVICITFLFIFICVPVHKLWYPQTPGRCINQVGTWISNAASTILTDLVILVMPVPQIWKLQLRKTEKIGLTVAFGLGFFAVFASAFRTSVLFTYSNSDPTYTLAPTVGWTEIEMAAGIISACLPTLLPVFLYCARTFGYRQSAHLPRRETNAPPTFGGTAGGENRCKSGATILGAYVTETDDDSLDQAAENPFYRLSCSRESGSVVSQPVHRRDVTTDKSSEPTFRTDTLGYGHSVMSYALRPGSRNQDDDVPLQGIRVQTDFKTAATKERWG</sequence>
<feature type="transmembrane region" description="Helical" evidence="6">
    <location>
        <begin position="136"/>
        <end position="157"/>
    </location>
</feature>
<keyword evidence="9" id="KW-1185">Reference proteome</keyword>
<reference evidence="8" key="1">
    <citation type="journal article" date="2020" name="bioRxiv">
        <title>Whole genome comparisons of ergot fungi reveals the divergence and evolution of species within the genus Claviceps are the result of varying mechanisms driving genome evolution and host range expansion.</title>
        <authorList>
            <person name="Wyka S.A."/>
            <person name="Mondo S.J."/>
            <person name="Liu M."/>
            <person name="Dettman J."/>
            <person name="Nalam V."/>
            <person name="Broders K.D."/>
        </authorList>
    </citation>
    <scope>NUCLEOTIDE SEQUENCE</scope>
    <source>
        <strain evidence="8">CCC 489</strain>
    </source>
</reference>